<feature type="domain" description="Plant heme peroxidase family profile" evidence="17">
    <location>
        <begin position="16"/>
        <end position="153"/>
    </location>
</feature>
<evidence type="ECO:0000256" key="1">
    <source>
        <dbReference type="ARBA" id="ARBA00000189"/>
    </source>
</evidence>
<dbReference type="Gene3D" id="1.10.420.10">
    <property type="entry name" value="Peroxidase, domain 2"/>
    <property type="match status" value="1"/>
</dbReference>
<comment type="catalytic activity">
    <reaction evidence="1">
        <text>2 a phenolic donor + H2O2 = 2 a phenolic radical donor + 2 H2O</text>
        <dbReference type="Rhea" id="RHEA:56136"/>
        <dbReference type="ChEBI" id="CHEBI:15377"/>
        <dbReference type="ChEBI" id="CHEBI:16240"/>
        <dbReference type="ChEBI" id="CHEBI:139520"/>
        <dbReference type="ChEBI" id="CHEBI:139521"/>
        <dbReference type="EC" id="1.11.1.7"/>
    </reaction>
</comment>
<comment type="cofactor">
    <cofactor evidence="14">
        <name>Ca(2+)</name>
        <dbReference type="ChEBI" id="CHEBI:29108"/>
    </cofactor>
    <text evidence="14">Binds 2 calcium ions per subunit.</text>
</comment>
<dbReference type="PANTHER" id="PTHR31517:SF59">
    <property type="entry name" value="PEROXIDASE"/>
    <property type="match status" value="1"/>
</dbReference>
<gene>
    <name evidence="18" type="ORF">L1049_013962</name>
</gene>
<evidence type="ECO:0000256" key="4">
    <source>
        <dbReference type="ARBA" id="ARBA00022525"/>
    </source>
</evidence>
<evidence type="ECO:0000313" key="18">
    <source>
        <dbReference type="EMBL" id="KAK9280274.1"/>
    </source>
</evidence>
<keyword evidence="19" id="KW-1185">Reference proteome</keyword>
<comment type="similarity">
    <text evidence="16">Belongs to the peroxidase family.</text>
</comment>
<feature type="binding site" evidence="14">
    <location>
        <position position="82"/>
    </location>
    <ligand>
        <name>Ca(2+)</name>
        <dbReference type="ChEBI" id="CHEBI:29108"/>
        <label>2</label>
    </ligand>
</feature>
<evidence type="ECO:0000256" key="6">
    <source>
        <dbReference type="ARBA" id="ARBA00022617"/>
    </source>
</evidence>
<dbReference type="InterPro" id="IPR000823">
    <property type="entry name" value="Peroxidase_pln"/>
</dbReference>
<dbReference type="InterPro" id="IPR010255">
    <property type="entry name" value="Haem_peroxidase_sf"/>
</dbReference>
<comment type="caution">
    <text evidence="18">The sequence shown here is derived from an EMBL/GenBank/DDBJ whole genome shotgun (WGS) entry which is preliminary data.</text>
</comment>
<dbReference type="AlphaFoldDB" id="A0AAP0RLG8"/>
<keyword evidence="11 14" id="KW-0408">Iron</keyword>
<proteinExistence type="inferred from homology"/>
<evidence type="ECO:0000259" key="17">
    <source>
        <dbReference type="PROSITE" id="PS50873"/>
    </source>
</evidence>
<evidence type="ECO:0000256" key="5">
    <source>
        <dbReference type="ARBA" id="ARBA00022559"/>
    </source>
</evidence>
<evidence type="ECO:0000256" key="10">
    <source>
        <dbReference type="ARBA" id="ARBA00023002"/>
    </source>
</evidence>
<name>A0AAP0RLG8_LIQFO</name>
<keyword evidence="9 14" id="KW-0106">Calcium</keyword>
<accession>A0AAP0RLG8</accession>
<evidence type="ECO:0000256" key="2">
    <source>
        <dbReference type="ARBA" id="ARBA00002322"/>
    </source>
</evidence>
<evidence type="ECO:0000256" key="8">
    <source>
        <dbReference type="ARBA" id="ARBA00022729"/>
    </source>
</evidence>
<dbReference type="EC" id="1.11.1.7" evidence="3"/>
<protein>
    <recommendedName>
        <fullName evidence="3">peroxidase</fullName>
        <ecNumber evidence="3">1.11.1.7</ecNumber>
    </recommendedName>
</protein>
<sequence>MQAFSSRKVSFTPKGLISGHTIGVAHCFLFIDRLYNFQDTGKPDPTMDPLLASKLRGRCPQSATVDNTVYLDQNPQSSYTIDNYFYKQILWHRGILQIDQDLALDSLTNATVTMLANDYDFSTKFGQAMVKLGSLQVLTGTQGQIRTSCRAVNYP</sequence>
<dbReference type="Proteomes" id="UP001415857">
    <property type="component" value="Unassembled WGS sequence"/>
</dbReference>
<dbReference type="InterPro" id="IPR002016">
    <property type="entry name" value="Haem_peroxidase"/>
</dbReference>
<evidence type="ECO:0000256" key="11">
    <source>
        <dbReference type="ARBA" id="ARBA00023004"/>
    </source>
</evidence>
<evidence type="ECO:0000313" key="19">
    <source>
        <dbReference type="Proteomes" id="UP001415857"/>
    </source>
</evidence>
<feature type="binding site" evidence="14">
    <location>
        <position position="21"/>
    </location>
    <ligand>
        <name>Ca(2+)</name>
        <dbReference type="ChEBI" id="CHEBI:29108"/>
        <label>2</label>
    </ligand>
</feature>
<dbReference type="EMBL" id="JBBPBK010000008">
    <property type="protein sequence ID" value="KAK9280274.1"/>
    <property type="molecule type" value="Genomic_DNA"/>
</dbReference>
<evidence type="ECO:0000256" key="3">
    <source>
        <dbReference type="ARBA" id="ARBA00012313"/>
    </source>
</evidence>
<keyword evidence="4" id="KW-0964">Secreted</keyword>
<keyword evidence="6" id="KW-0349">Heme</keyword>
<dbReference type="GO" id="GO:0046872">
    <property type="term" value="F:metal ion binding"/>
    <property type="evidence" value="ECO:0007669"/>
    <property type="project" value="UniProtKB-KW"/>
</dbReference>
<dbReference type="GO" id="GO:0006979">
    <property type="term" value="P:response to oxidative stress"/>
    <property type="evidence" value="ECO:0007669"/>
    <property type="project" value="InterPro"/>
</dbReference>
<dbReference type="PROSITE" id="PS50873">
    <property type="entry name" value="PEROXIDASE_4"/>
    <property type="match status" value="1"/>
</dbReference>
<evidence type="ECO:0000256" key="7">
    <source>
        <dbReference type="ARBA" id="ARBA00022723"/>
    </source>
</evidence>
<dbReference type="SUPFAM" id="SSF48113">
    <property type="entry name" value="Heme-dependent peroxidases"/>
    <property type="match status" value="1"/>
</dbReference>
<dbReference type="GO" id="GO:0140825">
    <property type="term" value="F:lactoperoxidase activity"/>
    <property type="evidence" value="ECO:0007669"/>
    <property type="project" value="UniProtKB-EC"/>
</dbReference>
<evidence type="ECO:0000256" key="14">
    <source>
        <dbReference type="PIRSR" id="PIRSR600823-3"/>
    </source>
</evidence>
<keyword evidence="12 15" id="KW-1015">Disulfide bond</keyword>
<feature type="binding site" description="axial binding residue" evidence="14">
    <location>
        <position position="20"/>
    </location>
    <ligand>
        <name>heme b</name>
        <dbReference type="ChEBI" id="CHEBI:60344"/>
    </ligand>
    <ligandPart>
        <name>Fe</name>
        <dbReference type="ChEBI" id="CHEBI:18248"/>
    </ligandPart>
</feature>
<keyword evidence="8" id="KW-0732">Signal</keyword>
<dbReference type="FunFam" id="1.10.420.10:FF:000007">
    <property type="entry name" value="Peroxidase"/>
    <property type="match status" value="1"/>
</dbReference>
<reference evidence="18 19" key="1">
    <citation type="journal article" date="2024" name="Plant J.">
        <title>Genome sequences and population genomics reveal climatic adaptation and genomic divergence between two closely related sweetgum species.</title>
        <authorList>
            <person name="Xu W.Q."/>
            <person name="Ren C.Q."/>
            <person name="Zhang X.Y."/>
            <person name="Comes H.P."/>
            <person name="Liu X.H."/>
            <person name="Li Y.G."/>
            <person name="Kettle C.J."/>
            <person name="Jalonen R."/>
            <person name="Gaisberger H."/>
            <person name="Ma Y.Z."/>
            <person name="Qiu Y.X."/>
        </authorList>
    </citation>
    <scope>NUCLEOTIDE SEQUENCE [LARGE SCALE GENOMIC DNA]</scope>
    <source>
        <strain evidence="18">Hangzhou</strain>
    </source>
</reference>
<dbReference type="PANTHER" id="PTHR31517">
    <property type="match status" value="1"/>
</dbReference>
<evidence type="ECO:0000256" key="13">
    <source>
        <dbReference type="ARBA" id="ARBA00023324"/>
    </source>
</evidence>
<keyword evidence="7 14" id="KW-0479">Metal-binding</keyword>
<evidence type="ECO:0000256" key="16">
    <source>
        <dbReference type="RuleBase" id="RU004241"/>
    </source>
</evidence>
<dbReference type="Pfam" id="PF00141">
    <property type="entry name" value="peroxidase"/>
    <property type="match status" value="1"/>
</dbReference>
<dbReference type="PRINTS" id="PR00461">
    <property type="entry name" value="PLPEROXIDASE"/>
</dbReference>
<dbReference type="GO" id="GO:0020037">
    <property type="term" value="F:heme binding"/>
    <property type="evidence" value="ECO:0007669"/>
    <property type="project" value="InterPro"/>
</dbReference>
<feature type="binding site" evidence="14">
    <location>
        <position position="72"/>
    </location>
    <ligand>
        <name>Ca(2+)</name>
        <dbReference type="ChEBI" id="CHEBI:29108"/>
        <label>2</label>
    </ligand>
</feature>
<evidence type="ECO:0000256" key="9">
    <source>
        <dbReference type="ARBA" id="ARBA00022837"/>
    </source>
</evidence>
<evidence type="ECO:0000256" key="12">
    <source>
        <dbReference type="ARBA" id="ARBA00023157"/>
    </source>
</evidence>
<evidence type="ECO:0000256" key="15">
    <source>
        <dbReference type="PIRSR" id="PIRSR600823-5"/>
    </source>
</evidence>
<comment type="cofactor">
    <cofactor evidence="14">
        <name>heme b</name>
        <dbReference type="ChEBI" id="CHEBI:60344"/>
    </cofactor>
    <text evidence="14">Binds 1 heme b (iron(II)-protoporphyrin IX) group per subunit.</text>
</comment>
<dbReference type="GO" id="GO:0042744">
    <property type="term" value="P:hydrogen peroxide catabolic process"/>
    <property type="evidence" value="ECO:0007669"/>
    <property type="project" value="UniProtKB-KW"/>
</dbReference>
<comment type="function">
    <text evidence="2">Removal of H(2)O(2), oxidation of toxic reductants, biosynthesis and degradation of lignin, suberization, auxin catabolism, response to environmental stresses such as wounding, pathogen attack and oxidative stress. These functions might be dependent on each isozyme/isoform in each plant tissue.</text>
</comment>
<feature type="disulfide bond" evidence="15">
    <location>
        <begin position="27"/>
        <end position="59"/>
    </location>
</feature>
<keyword evidence="13" id="KW-0376">Hydrogen peroxide</keyword>
<keyword evidence="5" id="KW-0575">Peroxidase</keyword>
<keyword evidence="10" id="KW-0560">Oxidoreductase</keyword>
<organism evidence="18 19">
    <name type="scientific">Liquidambar formosana</name>
    <name type="common">Formosan gum</name>
    <dbReference type="NCBI Taxonomy" id="63359"/>
    <lineage>
        <taxon>Eukaryota</taxon>
        <taxon>Viridiplantae</taxon>
        <taxon>Streptophyta</taxon>
        <taxon>Embryophyta</taxon>
        <taxon>Tracheophyta</taxon>
        <taxon>Spermatophyta</taxon>
        <taxon>Magnoliopsida</taxon>
        <taxon>eudicotyledons</taxon>
        <taxon>Gunneridae</taxon>
        <taxon>Pentapetalae</taxon>
        <taxon>Saxifragales</taxon>
        <taxon>Altingiaceae</taxon>
        <taxon>Liquidambar</taxon>
    </lineage>
</organism>